<accession>A0A2M4D871</accession>
<keyword evidence="1" id="KW-0732">Signal</keyword>
<protein>
    <submittedName>
        <fullName evidence="2">Putative secreted protein</fullName>
    </submittedName>
</protein>
<evidence type="ECO:0000313" key="2">
    <source>
        <dbReference type="EMBL" id="MBW73784.1"/>
    </source>
</evidence>
<feature type="signal peptide" evidence="1">
    <location>
        <begin position="1"/>
        <end position="19"/>
    </location>
</feature>
<organism evidence="2">
    <name type="scientific">Anopheles darlingi</name>
    <name type="common">Mosquito</name>
    <dbReference type="NCBI Taxonomy" id="43151"/>
    <lineage>
        <taxon>Eukaryota</taxon>
        <taxon>Metazoa</taxon>
        <taxon>Ecdysozoa</taxon>
        <taxon>Arthropoda</taxon>
        <taxon>Hexapoda</taxon>
        <taxon>Insecta</taxon>
        <taxon>Pterygota</taxon>
        <taxon>Neoptera</taxon>
        <taxon>Endopterygota</taxon>
        <taxon>Diptera</taxon>
        <taxon>Nematocera</taxon>
        <taxon>Culicoidea</taxon>
        <taxon>Culicidae</taxon>
        <taxon>Anophelinae</taxon>
        <taxon>Anopheles</taxon>
    </lineage>
</organism>
<name>A0A2M4D871_ANODA</name>
<feature type="chain" id="PRO_5014597817" evidence="1">
    <location>
        <begin position="20"/>
        <end position="280"/>
    </location>
</feature>
<evidence type="ECO:0000256" key="1">
    <source>
        <dbReference type="SAM" id="SignalP"/>
    </source>
</evidence>
<sequence>MDRLLIFAILLKQLLRSEAQNIVQLLLREVRALSTHAGPYDQMREHHLTLGHLRDSLLNRITRHEPIDHHLVRLSNTMGTRERLYVVVRIPIGIVNDDRVSRGQINTETSGARRKEEAKLRCPGCIETIDRLLTDTARDATVNALVLIPKPLEEVLQDIQHLRHLREDQHSMTLRFQQLQHLLQQHQLAGSLCQRLQLVVTTGTERCLLCGGRKQVWMVAALFQIHHDVNERTGTATALRVQRLVVARQYVLVVLLLQWRQLHAHNKLRLGRHVLQHIRL</sequence>
<proteinExistence type="predicted"/>
<reference evidence="2" key="1">
    <citation type="submission" date="2018-01" db="EMBL/GenBank/DDBJ databases">
        <title>An insight into the sialome of Amazonian anophelines.</title>
        <authorList>
            <person name="Ribeiro J.M."/>
            <person name="Scarpassa V."/>
            <person name="Calvo E."/>
        </authorList>
    </citation>
    <scope>NUCLEOTIDE SEQUENCE</scope>
</reference>
<dbReference type="EMBL" id="GGFL01009606">
    <property type="protein sequence ID" value="MBW73784.1"/>
    <property type="molecule type" value="Transcribed_RNA"/>
</dbReference>
<dbReference type="AlphaFoldDB" id="A0A2M4D871"/>